<dbReference type="NCBIfam" id="NF037982">
    <property type="entry name" value="Nramp_1"/>
    <property type="match status" value="1"/>
</dbReference>
<proteinExistence type="predicted"/>
<gene>
    <name evidence="6" type="ORF">CLV31_112117</name>
</gene>
<feature type="transmembrane region" description="Helical" evidence="5">
    <location>
        <begin position="204"/>
        <end position="227"/>
    </location>
</feature>
<comment type="subcellular location">
    <subcellularLocation>
        <location evidence="1">Membrane</location>
        <topology evidence="1">Multi-pass membrane protein</topology>
    </subcellularLocation>
</comment>
<feature type="transmembrane region" description="Helical" evidence="5">
    <location>
        <begin position="421"/>
        <end position="441"/>
    </location>
</feature>
<accession>A0A326RQC9</accession>
<feature type="transmembrane region" description="Helical" evidence="5">
    <location>
        <begin position="53"/>
        <end position="77"/>
    </location>
</feature>
<dbReference type="PANTHER" id="PTHR11706:SF3">
    <property type="entry name" value="METAL ION TRANSPORT PROTEIN"/>
    <property type="match status" value="1"/>
</dbReference>
<dbReference type="GO" id="GO:0005886">
    <property type="term" value="C:plasma membrane"/>
    <property type="evidence" value="ECO:0007669"/>
    <property type="project" value="TreeGrafter"/>
</dbReference>
<protein>
    <submittedName>
        <fullName evidence="6">Mn2+/Fe2+ NRAMP family transporter</fullName>
    </submittedName>
</protein>
<dbReference type="PANTHER" id="PTHR11706">
    <property type="entry name" value="SOLUTE CARRIER PROTEIN FAMILY 11 MEMBER"/>
    <property type="match status" value="1"/>
</dbReference>
<comment type="caution">
    <text evidence="6">The sequence shown here is derived from an EMBL/GenBank/DDBJ whole genome shotgun (WGS) entry which is preliminary data.</text>
</comment>
<evidence type="ECO:0000313" key="7">
    <source>
        <dbReference type="Proteomes" id="UP000248917"/>
    </source>
</evidence>
<keyword evidence="7" id="KW-1185">Reference proteome</keyword>
<evidence type="ECO:0000256" key="3">
    <source>
        <dbReference type="ARBA" id="ARBA00022989"/>
    </source>
</evidence>
<feature type="transmembrane region" description="Helical" evidence="5">
    <location>
        <begin position="98"/>
        <end position="121"/>
    </location>
</feature>
<keyword evidence="4 5" id="KW-0472">Membrane</keyword>
<feature type="transmembrane region" description="Helical" evidence="5">
    <location>
        <begin position="355"/>
        <end position="375"/>
    </location>
</feature>
<keyword evidence="2 5" id="KW-0812">Transmembrane</keyword>
<sequence>MTLPSQPESYLYPPENFLARLRFLGPGLILSASIVGSGELIATTLLGAKGGFIALWVILVSCLIKVAIQVEFGKNAILSERSLMGDLNSWSHAPSGHWSIWAIGILTLFKILQLGGMIGGAALALSLIFPVLPIGLSLAILGLILPFFFVKNYYPLIEKTASFMVFGFTIFTIISFIAVFFTPYAITWEEVSSGLKFQLPQELLFVAIGAFGITGVASDEIIAYAYWCKEKGYARYAGPNDGSAEWIIRAQGWISIMKLDALVAMMIYTLVTAAFYLLGASILYGKESLPEGTDLIVSLSGIYTESLGDGAKFIYLIGGFFALYSSVFATLAYWTRLFPDILIHLRWIKEGNSNLFVRVLAFGFPLAWMVVFWMVQQPGALVLIGGLIGSVLLLITVYIGINFRRKNTALGFGNSLLSQLFFWLSVASILGVSIYGIIQAII</sequence>
<feature type="transmembrane region" description="Helical" evidence="5">
    <location>
        <begin position="161"/>
        <end position="184"/>
    </location>
</feature>
<evidence type="ECO:0000313" key="6">
    <source>
        <dbReference type="EMBL" id="PZV80350.1"/>
    </source>
</evidence>
<organism evidence="6 7">
    <name type="scientific">Algoriphagus aquaeductus</name>
    <dbReference type="NCBI Taxonomy" id="475299"/>
    <lineage>
        <taxon>Bacteria</taxon>
        <taxon>Pseudomonadati</taxon>
        <taxon>Bacteroidota</taxon>
        <taxon>Cytophagia</taxon>
        <taxon>Cytophagales</taxon>
        <taxon>Cyclobacteriaceae</taxon>
        <taxon>Algoriphagus</taxon>
    </lineage>
</organism>
<feature type="transmembrane region" description="Helical" evidence="5">
    <location>
        <begin position="313"/>
        <end position="334"/>
    </location>
</feature>
<dbReference type="EMBL" id="QKTX01000012">
    <property type="protein sequence ID" value="PZV80350.1"/>
    <property type="molecule type" value="Genomic_DNA"/>
</dbReference>
<evidence type="ECO:0000256" key="2">
    <source>
        <dbReference type="ARBA" id="ARBA00022692"/>
    </source>
</evidence>
<dbReference type="InterPro" id="IPR001046">
    <property type="entry name" value="NRAMP_fam"/>
</dbReference>
<dbReference type="Proteomes" id="UP000248917">
    <property type="component" value="Unassembled WGS sequence"/>
</dbReference>
<evidence type="ECO:0000256" key="1">
    <source>
        <dbReference type="ARBA" id="ARBA00004141"/>
    </source>
</evidence>
<dbReference type="GO" id="GO:0015086">
    <property type="term" value="F:cadmium ion transmembrane transporter activity"/>
    <property type="evidence" value="ECO:0007669"/>
    <property type="project" value="TreeGrafter"/>
</dbReference>
<evidence type="ECO:0000256" key="5">
    <source>
        <dbReference type="SAM" id="Phobius"/>
    </source>
</evidence>
<evidence type="ECO:0000256" key="4">
    <source>
        <dbReference type="ARBA" id="ARBA00023136"/>
    </source>
</evidence>
<dbReference type="GO" id="GO:0005384">
    <property type="term" value="F:manganese ion transmembrane transporter activity"/>
    <property type="evidence" value="ECO:0007669"/>
    <property type="project" value="TreeGrafter"/>
</dbReference>
<dbReference type="RefSeq" id="WP_111393911.1">
    <property type="nucleotide sequence ID" value="NZ_JBJINY010000062.1"/>
</dbReference>
<feature type="transmembrane region" description="Helical" evidence="5">
    <location>
        <begin position="261"/>
        <end position="284"/>
    </location>
</feature>
<keyword evidence="3 5" id="KW-1133">Transmembrane helix</keyword>
<dbReference type="GO" id="GO:0034755">
    <property type="term" value="P:iron ion transmembrane transport"/>
    <property type="evidence" value="ECO:0007669"/>
    <property type="project" value="TreeGrafter"/>
</dbReference>
<feature type="transmembrane region" description="Helical" evidence="5">
    <location>
        <begin position="21"/>
        <end position="47"/>
    </location>
</feature>
<feature type="transmembrane region" description="Helical" evidence="5">
    <location>
        <begin position="381"/>
        <end position="401"/>
    </location>
</feature>
<dbReference type="OrthoDB" id="9787548at2"/>
<feature type="transmembrane region" description="Helical" evidence="5">
    <location>
        <begin position="127"/>
        <end position="149"/>
    </location>
</feature>
<dbReference type="AlphaFoldDB" id="A0A326RQC9"/>
<reference evidence="6 7" key="1">
    <citation type="submission" date="2018-06" db="EMBL/GenBank/DDBJ databases">
        <title>Genomic Encyclopedia of Archaeal and Bacterial Type Strains, Phase II (KMG-II): from individual species to whole genera.</title>
        <authorList>
            <person name="Goeker M."/>
        </authorList>
    </citation>
    <scope>NUCLEOTIDE SEQUENCE [LARGE SCALE GENOMIC DNA]</scope>
    <source>
        <strain evidence="6 7">T4</strain>
    </source>
</reference>
<name>A0A326RQC9_9BACT</name>